<comment type="caution">
    <text evidence="2">The sequence shown here is derived from an EMBL/GenBank/DDBJ whole genome shotgun (WGS) entry which is preliminary data.</text>
</comment>
<reference evidence="3" key="1">
    <citation type="submission" date="2018-09" db="EMBL/GenBank/DDBJ databases">
        <authorList>
            <person name="Livingstone P.G."/>
            <person name="Whitworth D.E."/>
        </authorList>
    </citation>
    <scope>NUCLEOTIDE SEQUENCE [LARGE SCALE GENOMIC DNA]</scope>
    <source>
        <strain evidence="3">CA054A</strain>
    </source>
</reference>
<dbReference type="OrthoDB" id="2379922at2"/>
<evidence type="ECO:0000259" key="1">
    <source>
        <dbReference type="PROSITE" id="PS51664"/>
    </source>
</evidence>
<accession>A0A3A8I979</accession>
<sequence>MSLAQALDAYFHALPTGELHLFRIDAIDRLGVPVTRASLRMDDGPNGVTHGNGYGNTEDEARVGALGGLAEDTFAELAMKRMPRVHGSYTTLVRARGPTAVADPLTLGLPAGSPYRPDMPLVWVEVKRLATGERVLVPEEFVAIHPAQLQCRSPLITPITHGQGAGLTRQQALSHGLLELLQRDGNGLQYRAMDQGVVLDLEDVELTSDVKALLERYQRAGVEVLAKLASTEFGLVNVYVVGRDLSVGDQPLLMVGCGEATDPDRDRALRKALLEFAGSRARLAFSHGPLSEVGRIAPKPYMDRILPRVDPDAEEPRAMRGMMEWARMSSAALREQTACILSKRRSVRFDELPRAPVVEDPSLRCEHVVRQLHAAGFDILVADMSPPGHPVHVVKALVPGLEVETMTYSRLGERNLKRLLDRSDPLVGLGEPPAGAQPVRLTSEAEERLGGPAWFNVKLAEARVGGLYPLYRQPTAHAVPAMLASRRFGGQ</sequence>
<evidence type="ECO:0000313" key="2">
    <source>
        <dbReference type="EMBL" id="RKG76310.1"/>
    </source>
</evidence>
<protein>
    <recommendedName>
        <fullName evidence="1">YcaO domain-containing protein</fullName>
    </recommendedName>
</protein>
<gene>
    <name evidence="2" type="ORF">D7V88_32405</name>
</gene>
<dbReference type="EMBL" id="RAVZ01000308">
    <property type="protein sequence ID" value="RKG76310.1"/>
    <property type="molecule type" value="Genomic_DNA"/>
</dbReference>
<dbReference type="PROSITE" id="PS51664">
    <property type="entry name" value="YCAO"/>
    <property type="match status" value="1"/>
</dbReference>
<keyword evidence="3" id="KW-1185">Reference proteome</keyword>
<dbReference type="PANTHER" id="PTHR37809">
    <property type="entry name" value="RIBOSOMAL PROTEIN S12 METHYLTHIOTRANSFERASE ACCESSORY FACTOR YCAO"/>
    <property type="match status" value="1"/>
</dbReference>
<organism evidence="2 3">
    <name type="scientific">Corallococcus terminator</name>
    <dbReference type="NCBI Taxonomy" id="2316733"/>
    <lineage>
        <taxon>Bacteria</taxon>
        <taxon>Pseudomonadati</taxon>
        <taxon>Myxococcota</taxon>
        <taxon>Myxococcia</taxon>
        <taxon>Myxococcales</taxon>
        <taxon>Cystobacterineae</taxon>
        <taxon>Myxococcaceae</taxon>
        <taxon>Corallococcus</taxon>
    </lineage>
</organism>
<dbReference type="AlphaFoldDB" id="A0A3A8I979"/>
<dbReference type="InterPro" id="IPR003776">
    <property type="entry name" value="YcaO-like_dom"/>
</dbReference>
<evidence type="ECO:0000313" key="3">
    <source>
        <dbReference type="Proteomes" id="UP000268094"/>
    </source>
</evidence>
<feature type="domain" description="YcaO" evidence="1">
    <location>
        <begin position="53"/>
        <end position="438"/>
    </location>
</feature>
<dbReference type="Gene3D" id="3.30.1330.230">
    <property type="match status" value="2"/>
</dbReference>
<proteinExistence type="predicted"/>
<name>A0A3A8I979_9BACT</name>
<dbReference type="Proteomes" id="UP000268094">
    <property type="component" value="Unassembled WGS sequence"/>
</dbReference>
<dbReference type="PANTHER" id="PTHR37809:SF1">
    <property type="entry name" value="RIBOSOMAL PROTEIN S12 METHYLTHIOTRANSFERASE ACCESSORY FACTOR YCAO"/>
    <property type="match status" value="1"/>
</dbReference>
<dbReference type="RefSeq" id="WP_120544485.1">
    <property type="nucleotide sequence ID" value="NZ_RAVZ01000308.1"/>
</dbReference>
<dbReference type="Pfam" id="PF02624">
    <property type="entry name" value="YcaO"/>
    <property type="match status" value="1"/>
</dbReference>